<name>A0A2P6SPY5_ROSCH</name>
<dbReference type="STRING" id="74649.A0A2P6SPY5"/>
<keyword evidence="2" id="KW-1185">Reference proteome</keyword>
<dbReference type="SUPFAM" id="SSF56219">
    <property type="entry name" value="DNase I-like"/>
    <property type="match status" value="1"/>
</dbReference>
<dbReference type="PANTHER" id="PTHR33710">
    <property type="entry name" value="BNAC02G09200D PROTEIN"/>
    <property type="match status" value="1"/>
</dbReference>
<reference evidence="1 2" key="1">
    <citation type="journal article" date="2018" name="Nat. Genet.">
        <title>The Rosa genome provides new insights in the design of modern roses.</title>
        <authorList>
            <person name="Bendahmane M."/>
        </authorList>
    </citation>
    <scope>NUCLEOTIDE SEQUENCE [LARGE SCALE GENOMIC DNA]</scope>
    <source>
        <strain evidence="2">cv. Old Blush</strain>
    </source>
</reference>
<dbReference type="OMA" id="WHENEQC"/>
<evidence type="ECO:0000313" key="2">
    <source>
        <dbReference type="Proteomes" id="UP000238479"/>
    </source>
</evidence>
<evidence type="ECO:0000313" key="1">
    <source>
        <dbReference type="EMBL" id="PRQ60754.1"/>
    </source>
</evidence>
<keyword evidence="1" id="KW-0269">Exonuclease</keyword>
<dbReference type="PANTHER" id="PTHR33710:SF77">
    <property type="entry name" value="DNASE I-LIKE SUPERFAMILY PROTEIN"/>
    <property type="match status" value="1"/>
</dbReference>
<sequence>MIDCGFIDMGFLGSRYTWSNKFTKERLDRSFQSVSFRTMFPNSKTVVLPPNESNHCPIVVELRTDRNRFKTPWRRFRFEEIWHENEQCSDIILKNWAIPMVGNMLQQVGRKILTTGKQLMKWHTTEFERQKVELREIQEKLADIMRQPFAPE</sequence>
<organism evidence="1 2">
    <name type="scientific">Rosa chinensis</name>
    <name type="common">China rose</name>
    <dbReference type="NCBI Taxonomy" id="74649"/>
    <lineage>
        <taxon>Eukaryota</taxon>
        <taxon>Viridiplantae</taxon>
        <taxon>Streptophyta</taxon>
        <taxon>Embryophyta</taxon>
        <taxon>Tracheophyta</taxon>
        <taxon>Spermatophyta</taxon>
        <taxon>Magnoliopsida</taxon>
        <taxon>eudicotyledons</taxon>
        <taxon>Gunneridae</taxon>
        <taxon>Pentapetalae</taxon>
        <taxon>rosids</taxon>
        <taxon>fabids</taxon>
        <taxon>Rosales</taxon>
        <taxon>Rosaceae</taxon>
        <taxon>Rosoideae</taxon>
        <taxon>Rosoideae incertae sedis</taxon>
        <taxon>Rosa</taxon>
    </lineage>
</organism>
<dbReference type="GO" id="GO:0004519">
    <property type="term" value="F:endonuclease activity"/>
    <property type="evidence" value="ECO:0007669"/>
    <property type="project" value="UniProtKB-KW"/>
</dbReference>
<dbReference type="InterPro" id="IPR036691">
    <property type="entry name" value="Endo/exonu/phosph_ase_sf"/>
</dbReference>
<dbReference type="Proteomes" id="UP000238479">
    <property type="component" value="Unassembled WGS sequence"/>
</dbReference>
<comment type="caution">
    <text evidence="1">The sequence shown here is derived from an EMBL/GenBank/DDBJ whole genome shotgun (WGS) entry which is preliminary data.</text>
</comment>
<keyword evidence="1" id="KW-0378">Hydrolase</keyword>
<protein>
    <submittedName>
        <fullName evidence="1">Putative endonuclease/exonuclease/phosphatase</fullName>
    </submittedName>
</protein>
<accession>A0A2P6SPY5</accession>
<dbReference type="OrthoDB" id="999476at2759"/>
<keyword evidence="1" id="KW-0540">Nuclease</keyword>
<dbReference type="EMBL" id="PDCK01000038">
    <property type="protein sequence ID" value="PRQ60754.1"/>
    <property type="molecule type" value="Genomic_DNA"/>
</dbReference>
<proteinExistence type="predicted"/>
<dbReference type="GO" id="GO:0004527">
    <property type="term" value="F:exonuclease activity"/>
    <property type="evidence" value="ECO:0007669"/>
    <property type="project" value="UniProtKB-KW"/>
</dbReference>
<dbReference type="AlphaFoldDB" id="A0A2P6SPY5"/>
<gene>
    <name evidence="1" type="ORF">RchiOBHm_Chr0c45g0503781</name>
</gene>
<keyword evidence="1" id="KW-0255">Endonuclease</keyword>
<dbReference type="Gramene" id="PRQ60754">
    <property type="protein sequence ID" value="PRQ60754"/>
    <property type="gene ID" value="RchiOBHm_Chr0c45g0503781"/>
</dbReference>